<proteinExistence type="predicted"/>
<evidence type="ECO:0000313" key="2">
    <source>
        <dbReference type="Proteomes" id="UP001295684"/>
    </source>
</evidence>
<comment type="caution">
    <text evidence="1">The sequence shown here is derived from an EMBL/GenBank/DDBJ whole genome shotgun (WGS) entry which is preliminary data.</text>
</comment>
<keyword evidence="2" id="KW-1185">Reference proteome</keyword>
<accession>A0AAD1X3P2</accession>
<gene>
    <name evidence="1" type="ORF">ECRASSUSDP1_LOCUS3218</name>
</gene>
<dbReference type="Proteomes" id="UP001295684">
    <property type="component" value="Unassembled WGS sequence"/>
</dbReference>
<dbReference type="EMBL" id="CAMPGE010003080">
    <property type="protein sequence ID" value="CAI2361903.1"/>
    <property type="molecule type" value="Genomic_DNA"/>
</dbReference>
<dbReference type="AlphaFoldDB" id="A0AAD1X3P2"/>
<reference evidence="1" key="1">
    <citation type="submission" date="2023-07" db="EMBL/GenBank/DDBJ databases">
        <authorList>
            <consortium name="AG Swart"/>
            <person name="Singh M."/>
            <person name="Singh A."/>
            <person name="Seah K."/>
            <person name="Emmerich C."/>
        </authorList>
    </citation>
    <scope>NUCLEOTIDE SEQUENCE</scope>
    <source>
        <strain evidence="1">DP1</strain>
    </source>
</reference>
<evidence type="ECO:0000313" key="1">
    <source>
        <dbReference type="EMBL" id="CAI2361903.1"/>
    </source>
</evidence>
<protein>
    <submittedName>
        <fullName evidence="1">Uncharacterized protein</fullName>
    </submittedName>
</protein>
<organism evidence="1 2">
    <name type="scientific">Euplotes crassus</name>
    <dbReference type="NCBI Taxonomy" id="5936"/>
    <lineage>
        <taxon>Eukaryota</taxon>
        <taxon>Sar</taxon>
        <taxon>Alveolata</taxon>
        <taxon>Ciliophora</taxon>
        <taxon>Intramacronucleata</taxon>
        <taxon>Spirotrichea</taxon>
        <taxon>Hypotrichia</taxon>
        <taxon>Euplotida</taxon>
        <taxon>Euplotidae</taxon>
        <taxon>Moneuplotes</taxon>
    </lineage>
</organism>
<name>A0AAD1X3P2_EUPCR</name>
<sequence>MGSHNFDNLYYTPKWSREFRRSFDSNPKTDLSLKLKETQSAMKQAGRPQEGKFDAKIEHLLTMDHHASRNHLNDDNLGKQISQKLSDITKDGVFKDATKTVLHMRKAPIAQKKRAVESMNLPVLGDVPKLNVLDKKKSIKYQLGSSLSHKLSSKNDLKSRSRSIMHSYEAIPRSIATVYALKNRRIKVLSGIKQLKTKSKNMRNMKILDEEDTLIGRLKRVKREVDTRLDNDISSSDEDEPKLDAPKQNFISLTHGTSTLDFISKNVIILKENRDKEKQDLSKKSKIFKKCKASLEDNTFSNKKRGLKLLYQRKRQKDNNLNSVFKSMMNPKSEKFTEEKNLTSMDQSTRLRIIRLKKRGNK</sequence>